<protein>
    <submittedName>
        <fullName evidence="1">Uncharacterized protein</fullName>
    </submittedName>
</protein>
<dbReference type="GeneID" id="85476950"/>
<name>A0AAI9ZQX3_9PEZI</name>
<reference evidence="1" key="1">
    <citation type="submission" date="2021-06" db="EMBL/GenBank/DDBJ databases">
        <title>Comparative genomics, transcriptomics and evolutionary studies reveal genomic signatures of adaptation to plant cell wall in hemibiotrophic fungi.</title>
        <authorList>
            <consortium name="DOE Joint Genome Institute"/>
            <person name="Baroncelli R."/>
            <person name="Diaz J.F."/>
            <person name="Benocci T."/>
            <person name="Peng M."/>
            <person name="Battaglia E."/>
            <person name="Haridas S."/>
            <person name="Andreopoulos W."/>
            <person name="Labutti K."/>
            <person name="Pangilinan J."/>
            <person name="Floch G.L."/>
            <person name="Makela M.R."/>
            <person name="Henrissat B."/>
            <person name="Grigoriev I.V."/>
            <person name="Crouch J.A."/>
            <person name="De Vries R.P."/>
            <person name="Sukno S.A."/>
            <person name="Thon M.R."/>
        </authorList>
    </citation>
    <scope>NUCLEOTIDE SEQUENCE</scope>
    <source>
        <strain evidence="1">CBS 102054</strain>
    </source>
</reference>
<proteinExistence type="predicted"/>
<evidence type="ECO:0000313" key="2">
    <source>
        <dbReference type="Proteomes" id="UP001243989"/>
    </source>
</evidence>
<accession>A0AAI9ZQX3</accession>
<dbReference type="Proteomes" id="UP001243989">
    <property type="component" value="Unassembled WGS sequence"/>
</dbReference>
<dbReference type="AlphaFoldDB" id="A0AAI9ZQX3"/>
<comment type="caution">
    <text evidence="1">The sequence shown here is derived from an EMBL/GenBank/DDBJ whole genome shotgun (WGS) entry which is preliminary data.</text>
</comment>
<gene>
    <name evidence="1" type="ORF">BDP81DRAFT_44665</name>
</gene>
<sequence length="127" mass="13755">MSTPYGVQQASNDHESRVKTTAAVSGTLLLAGSDRGRQKNKARGTQLCVRIGYGSTGIDAATVDGAHVESWHEWQRMAMNGHRAYRAQGFGLLPTACDCSRKSLLQCWPSVGGQGCRRILFVRVCVS</sequence>
<keyword evidence="2" id="KW-1185">Reference proteome</keyword>
<dbReference type="RefSeq" id="XP_060443664.1">
    <property type="nucleotide sequence ID" value="XM_060592088.1"/>
</dbReference>
<organism evidence="1 2">
    <name type="scientific">Colletotrichum phormii</name>
    <dbReference type="NCBI Taxonomy" id="359342"/>
    <lineage>
        <taxon>Eukaryota</taxon>
        <taxon>Fungi</taxon>
        <taxon>Dikarya</taxon>
        <taxon>Ascomycota</taxon>
        <taxon>Pezizomycotina</taxon>
        <taxon>Sordariomycetes</taxon>
        <taxon>Hypocreomycetidae</taxon>
        <taxon>Glomerellales</taxon>
        <taxon>Glomerellaceae</taxon>
        <taxon>Colletotrichum</taxon>
        <taxon>Colletotrichum acutatum species complex</taxon>
    </lineage>
</organism>
<evidence type="ECO:0000313" key="1">
    <source>
        <dbReference type="EMBL" id="KAK1635057.1"/>
    </source>
</evidence>
<dbReference type="EMBL" id="JAHMHQ010000013">
    <property type="protein sequence ID" value="KAK1635057.1"/>
    <property type="molecule type" value="Genomic_DNA"/>
</dbReference>